<reference evidence="1 2" key="1">
    <citation type="journal article" date="2015" name="Nature">
        <title>rRNA introns, odd ribosomes, and small enigmatic genomes across a large radiation of phyla.</title>
        <authorList>
            <person name="Brown C.T."/>
            <person name="Hug L.A."/>
            <person name="Thomas B.C."/>
            <person name="Sharon I."/>
            <person name="Castelle C.J."/>
            <person name="Singh A."/>
            <person name="Wilkins M.J."/>
            <person name="Williams K.H."/>
            <person name="Banfield J.F."/>
        </authorList>
    </citation>
    <scope>NUCLEOTIDE SEQUENCE [LARGE SCALE GENOMIC DNA]</scope>
</reference>
<organism evidence="1 2">
    <name type="scientific">Candidatus Woesebacteria bacterium GW2011_GWA1_39_8</name>
    <dbReference type="NCBI Taxonomy" id="1618552"/>
    <lineage>
        <taxon>Bacteria</taxon>
        <taxon>Candidatus Woeseibacteriota</taxon>
    </lineage>
</organism>
<accession>A0A0G0PR26</accession>
<evidence type="ECO:0008006" key="3">
    <source>
        <dbReference type="Google" id="ProtNLM"/>
    </source>
</evidence>
<name>A0A0G0PR26_9BACT</name>
<evidence type="ECO:0000313" key="2">
    <source>
        <dbReference type="Proteomes" id="UP000034793"/>
    </source>
</evidence>
<gene>
    <name evidence="1" type="ORF">UT61_C0008G0044</name>
</gene>
<comment type="caution">
    <text evidence="1">The sequence shown here is derived from an EMBL/GenBank/DDBJ whole genome shotgun (WGS) entry which is preliminary data.</text>
</comment>
<dbReference type="Proteomes" id="UP000034793">
    <property type="component" value="Unassembled WGS sequence"/>
</dbReference>
<dbReference type="EMBL" id="LBXL01000008">
    <property type="protein sequence ID" value="KKR30388.1"/>
    <property type="molecule type" value="Genomic_DNA"/>
</dbReference>
<proteinExistence type="predicted"/>
<dbReference type="AlphaFoldDB" id="A0A0G0PR26"/>
<sequence length="325" mass="37719">MGFYSQELYKDFERNLLKNVKLASNLIILTVPGLGASYFIRKFLEKNKNLKISYITKENDTTSNYNILDLNFDKVNNALQIADEYFQKAALSQKFALVVNTPYILEEETFKSSYLSSHLYSTYFFKAREMKDSDIFALEINKNLSKENLEEIFKLSGGIGRFIKFFAINTDLLEKDYDAILDNRSFNKVLSPIVEVIKRCNEEILKEINLKDSQVFKSELLKRYFELHPSRSLLDIKVNVDLSYSENGELSKARFIKVEKLIIEEALRSEGVVTKEKVADFKWGKGSYDEYSDQAIGKTVQRLNKKLLAYELLPIRNVGYKLVKK</sequence>
<evidence type="ECO:0000313" key="1">
    <source>
        <dbReference type="EMBL" id="KKR30388.1"/>
    </source>
</evidence>
<protein>
    <recommendedName>
        <fullName evidence="3">OmpR/PhoB-type domain-containing protein</fullName>
    </recommendedName>
</protein>